<reference evidence="1" key="2">
    <citation type="submission" date="2024-06" db="UniProtKB">
        <authorList>
            <consortium name="EnsemblMetazoa"/>
        </authorList>
    </citation>
    <scope>IDENTIFICATION</scope>
</reference>
<dbReference type="RefSeq" id="XP_019850062.1">
    <property type="nucleotide sequence ID" value="XM_019994503.1"/>
</dbReference>
<name>A0AAN0IZU6_AMPQE</name>
<evidence type="ECO:0000313" key="2">
    <source>
        <dbReference type="Proteomes" id="UP000007879"/>
    </source>
</evidence>
<dbReference type="EnsemblMetazoa" id="XM_019994503.1">
    <property type="protein sequence ID" value="XP_019850062.1"/>
    <property type="gene ID" value="LOC109580917"/>
</dbReference>
<dbReference type="GeneID" id="109580917"/>
<reference evidence="2" key="1">
    <citation type="journal article" date="2010" name="Nature">
        <title>The Amphimedon queenslandica genome and the evolution of animal complexity.</title>
        <authorList>
            <person name="Srivastava M."/>
            <person name="Simakov O."/>
            <person name="Chapman J."/>
            <person name="Fahey B."/>
            <person name="Gauthier M.E."/>
            <person name="Mitros T."/>
            <person name="Richards G.S."/>
            <person name="Conaco C."/>
            <person name="Dacre M."/>
            <person name="Hellsten U."/>
            <person name="Larroux C."/>
            <person name="Putnam N.H."/>
            <person name="Stanke M."/>
            <person name="Adamska M."/>
            <person name="Darling A."/>
            <person name="Degnan S.M."/>
            <person name="Oakley T.H."/>
            <person name="Plachetzki D.C."/>
            <person name="Zhai Y."/>
            <person name="Adamski M."/>
            <person name="Calcino A."/>
            <person name="Cummins S.F."/>
            <person name="Goodstein D.M."/>
            <person name="Harris C."/>
            <person name="Jackson D.J."/>
            <person name="Leys S.P."/>
            <person name="Shu S."/>
            <person name="Woodcroft B.J."/>
            <person name="Vervoort M."/>
            <person name="Kosik K.S."/>
            <person name="Manning G."/>
            <person name="Degnan B.M."/>
            <person name="Rokhsar D.S."/>
        </authorList>
    </citation>
    <scope>NUCLEOTIDE SEQUENCE [LARGE SCALE GENOMIC DNA]</scope>
</reference>
<dbReference type="Proteomes" id="UP000007879">
    <property type="component" value="Unassembled WGS sequence"/>
</dbReference>
<keyword evidence="2" id="KW-1185">Reference proteome</keyword>
<proteinExistence type="predicted"/>
<organism evidence="1 2">
    <name type="scientific">Amphimedon queenslandica</name>
    <name type="common">Sponge</name>
    <dbReference type="NCBI Taxonomy" id="400682"/>
    <lineage>
        <taxon>Eukaryota</taxon>
        <taxon>Metazoa</taxon>
        <taxon>Porifera</taxon>
        <taxon>Demospongiae</taxon>
        <taxon>Heteroscleromorpha</taxon>
        <taxon>Haplosclerida</taxon>
        <taxon>Niphatidae</taxon>
        <taxon>Amphimedon</taxon>
    </lineage>
</organism>
<dbReference type="KEGG" id="aqu:109580917"/>
<sequence length="548" mass="61807">MAKIAAVPSIMGSEGSFKVAPVVSEEEIYRYVDLGLGCGVDGTSRKPWLNKTSFQARHVTFDNIIGRDEGGAMQGYEKEISSFQALQCEITTSIDRPNKPLTIGADSELSRSVNSSRRAIGRQIINRTISFKDDFVDAPHSDETISEKTGGSSDIQNHWNFEQRLAHWIIQRLKASWQQPQSVTTSVSAVKLLPPLTLPTETVKGNCPLTDLLFVIEQHRKPDLQLIIKGCEEFLDYFRVTHYVSAIELGAAEYQVFTEHEYQYSDDVLAKMESYLSGKKHAPSKMMIKRIGTFTSDKVEHGSYGEAVVNIAIKSILTLVKTDFLHEAMSTALLKYFDSQKDKSNGPFLISCDLASGLFLAVDPETHAVKATTEVTQATHFQIIPSNDKYNEFYITYHKEIGRVIQKRRDSIFHSTEPLSTVALYLDAPVSVRGRNNGPLYMSDTVSDESSRFVLHSRIIHNKVSPVSISTWTSGTEMFYINCSRRKRKINGYLAVKRVRERGTNEDTYITACVSSRKYHDSSNVHMLFQLVRSCEKFEEKKDTDTEQ</sequence>
<accession>A0AAN0IZU6</accession>
<dbReference type="AlphaFoldDB" id="A0AAN0IZU6"/>
<protein>
    <submittedName>
        <fullName evidence="1">Uncharacterized protein</fullName>
    </submittedName>
</protein>
<evidence type="ECO:0000313" key="1">
    <source>
        <dbReference type="EnsemblMetazoa" id="XP_019850062.1"/>
    </source>
</evidence>